<keyword evidence="1" id="KW-0812">Transmembrane</keyword>
<dbReference type="AlphaFoldDB" id="A0AA41U5N8"/>
<feature type="transmembrane region" description="Helical" evidence="1">
    <location>
        <begin position="25"/>
        <end position="48"/>
    </location>
</feature>
<sequence length="128" mass="13732">MIDGGIGIGAALDEDARKHRQVVRAWAVSVALLVPLVVFFLLAANNAVEHKSNYDWEANHRTKQELSTIALVLFGAPTAGTVSGTVVAAWMQRNSALGAARGAMWSAIGLWVALVVQLVVDLRNWEAV</sequence>
<dbReference type="EMBL" id="JAKFHA010000030">
    <property type="protein sequence ID" value="MCF2532127.1"/>
    <property type="molecule type" value="Genomic_DNA"/>
</dbReference>
<evidence type="ECO:0000313" key="3">
    <source>
        <dbReference type="Proteomes" id="UP001165378"/>
    </source>
</evidence>
<gene>
    <name evidence="2" type="ORF">LZ495_33605</name>
</gene>
<dbReference type="RefSeq" id="WP_235056849.1">
    <property type="nucleotide sequence ID" value="NZ_JAKFHA010000030.1"/>
</dbReference>
<organism evidence="2 3">
    <name type="scientific">Yinghuangia soli</name>
    <dbReference type="NCBI Taxonomy" id="2908204"/>
    <lineage>
        <taxon>Bacteria</taxon>
        <taxon>Bacillati</taxon>
        <taxon>Actinomycetota</taxon>
        <taxon>Actinomycetes</taxon>
        <taxon>Kitasatosporales</taxon>
        <taxon>Streptomycetaceae</taxon>
        <taxon>Yinghuangia</taxon>
    </lineage>
</organism>
<name>A0AA41U5N8_9ACTN</name>
<evidence type="ECO:0000313" key="2">
    <source>
        <dbReference type="EMBL" id="MCF2532127.1"/>
    </source>
</evidence>
<evidence type="ECO:0000256" key="1">
    <source>
        <dbReference type="SAM" id="Phobius"/>
    </source>
</evidence>
<keyword evidence="1" id="KW-0472">Membrane</keyword>
<comment type="caution">
    <text evidence="2">The sequence shown here is derived from an EMBL/GenBank/DDBJ whole genome shotgun (WGS) entry which is preliminary data.</text>
</comment>
<keyword evidence="3" id="KW-1185">Reference proteome</keyword>
<dbReference type="Proteomes" id="UP001165378">
    <property type="component" value="Unassembled WGS sequence"/>
</dbReference>
<reference evidence="2" key="1">
    <citation type="submission" date="2022-01" db="EMBL/GenBank/DDBJ databases">
        <title>Genome-Based Taxonomic Classification of the Phylum Actinobacteria.</title>
        <authorList>
            <person name="Gao Y."/>
        </authorList>
    </citation>
    <scope>NUCLEOTIDE SEQUENCE</scope>
    <source>
        <strain evidence="2">KLBMP 8922</strain>
    </source>
</reference>
<protein>
    <submittedName>
        <fullName evidence="2">Uncharacterized protein</fullName>
    </submittedName>
</protein>
<feature type="transmembrane region" description="Helical" evidence="1">
    <location>
        <begin position="102"/>
        <end position="120"/>
    </location>
</feature>
<proteinExistence type="predicted"/>
<feature type="transmembrane region" description="Helical" evidence="1">
    <location>
        <begin position="68"/>
        <end position="90"/>
    </location>
</feature>
<keyword evidence="1" id="KW-1133">Transmembrane helix</keyword>
<accession>A0AA41U5N8</accession>